<evidence type="ECO:0000256" key="2">
    <source>
        <dbReference type="ARBA" id="ARBA00003690"/>
    </source>
</evidence>
<proteinExistence type="inferred from homology"/>
<keyword evidence="13" id="KW-0472">Membrane</keyword>
<evidence type="ECO:0000256" key="13">
    <source>
        <dbReference type="ARBA" id="ARBA00023136"/>
    </source>
</evidence>
<sequence length="519" mass="60204">MLLTLLFLVLFVVISVAQYVRYKRSIAFAESVPTVEPVYPIVGNALHFAAISNEETFIRFARMLNHPSKLFQMRMGMFRLFCTNDPDVAQKILSQCLQKPFLYDFFKLDKGLFGAQYHIWKNQRKFLNPTFNQKILNGFFSTFDDCARKMVKRLQSCPEGEPVKITDYTLRCALEMLCGTTFGVDINLNPDVFKLSALINEIFHLASMRFLRVQFYSEKIYRLTSAYRKDVKLRKEAYYYADKIIQEARTRRSKDAPVLENSDTECDGYRKPQIFVEQLLDEQEKNNFTEIEIIHNVYTMLVAVSFTGLVSSHSQLTASHFQGSDTSGNELGFISLLLALYPELQERVYREIMEVFPGEIEFTSDNLRQLEYMEMFIKECLRLLPIGPHLMRYTTSDTELDGVIVPAGNILVVSILNLHRRKDIWGPNADKFDPENFSPERSKGRHPFAFIPFSGGNRNCIGNRYAMSSMKIVLVHLLREFKMHTTGRFEDVRFKFEAMLKMSTDPEVMLEKRQPVVVT</sequence>
<evidence type="ECO:0000313" key="16">
    <source>
        <dbReference type="EnsemblMetazoa" id="AALFPA23_018387.P26984"/>
    </source>
</evidence>
<keyword evidence="15" id="KW-0732">Signal</keyword>
<protein>
    <recommendedName>
        <fullName evidence="18">Cytochrome P450</fullName>
    </recommendedName>
</protein>
<evidence type="ECO:0000256" key="15">
    <source>
        <dbReference type="SAM" id="SignalP"/>
    </source>
</evidence>
<dbReference type="PANTHER" id="PTHR24291">
    <property type="entry name" value="CYTOCHROME P450 FAMILY 4"/>
    <property type="match status" value="1"/>
</dbReference>
<keyword evidence="8" id="KW-0256">Endoplasmic reticulum</keyword>
<dbReference type="InterPro" id="IPR001128">
    <property type="entry name" value="Cyt_P450"/>
</dbReference>
<dbReference type="InterPro" id="IPR017972">
    <property type="entry name" value="Cyt_P450_CS"/>
</dbReference>
<evidence type="ECO:0000256" key="7">
    <source>
        <dbReference type="ARBA" id="ARBA00022723"/>
    </source>
</evidence>
<evidence type="ECO:0000256" key="12">
    <source>
        <dbReference type="ARBA" id="ARBA00023033"/>
    </source>
</evidence>
<dbReference type="PANTHER" id="PTHR24291:SF189">
    <property type="entry name" value="CYTOCHROME P450 4C3-RELATED"/>
    <property type="match status" value="1"/>
</dbReference>
<keyword evidence="12 14" id="KW-0503">Monooxygenase</keyword>
<evidence type="ECO:0000256" key="5">
    <source>
        <dbReference type="ARBA" id="ARBA00010617"/>
    </source>
</evidence>
<dbReference type="InterPro" id="IPR036396">
    <property type="entry name" value="Cyt_P450_sf"/>
</dbReference>
<evidence type="ECO:0000256" key="8">
    <source>
        <dbReference type="ARBA" id="ARBA00022824"/>
    </source>
</evidence>
<dbReference type="InterPro" id="IPR050196">
    <property type="entry name" value="Cytochrome_P450_Monoox"/>
</dbReference>
<comment type="cofactor">
    <cofactor evidence="1">
        <name>heme</name>
        <dbReference type="ChEBI" id="CHEBI:30413"/>
    </cofactor>
</comment>
<dbReference type="Proteomes" id="UP000069940">
    <property type="component" value="Unassembled WGS sequence"/>
</dbReference>
<evidence type="ECO:0000256" key="1">
    <source>
        <dbReference type="ARBA" id="ARBA00001971"/>
    </source>
</evidence>
<evidence type="ECO:0000256" key="14">
    <source>
        <dbReference type="RuleBase" id="RU000461"/>
    </source>
</evidence>
<dbReference type="Pfam" id="PF00067">
    <property type="entry name" value="p450"/>
    <property type="match status" value="2"/>
</dbReference>
<accession>A0ABM1ZGZ1</accession>
<keyword evidence="17" id="KW-1185">Reference proteome</keyword>
<dbReference type="GeneID" id="109405720"/>
<organism evidence="16 17">
    <name type="scientific">Aedes albopictus</name>
    <name type="common">Asian tiger mosquito</name>
    <name type="synonym">Stegomyia albopicta</name>
    <dbReference type="NCBI Taxonomy" id="7160"/>
    <lineage>
        <taxon>Eukaryota</taxon>
        <taxon>Metazoa</taxon>
        <taxon>Ecdysozoa</taxon>
        <taxon>Arthropoda</taxon>
        <taxon>Hexapoda</taxon>
        <taxon>Insecta</taxon>
        <taxon>Pterygota</taxon>
        <taxon>Neoptera</taxon>
        <taxon>Endopterygota</taxon>
        <taxon>Diptera</taxon>
        <taxon>Nematocera</taxon>
        <taxon>Culicoidea</taxon>
        <taxon>Culicidae</taxon>
        <taxon>Culicinae</taxon>
        <taxon>Aedini</taxon>
        <taxon>Aedes</taxon>
        <taxon>Stegomyia</taxon>
    </lineage>
</organism>
<evidence type="ECO:0000256" key="3">
    <source>
        <dbReference type="ARBA" id="ARBA00004174"/>
    </source>
</evidence>
<keyword evidence="9" id="KW-0492">Microsome</keyword>
<keyword evidence="11 14" id="KW-0408">Iron</keyword>
<evidence type="ECO:0000256" key="9">
    <source>
        <dbReference type="ARBA" id="ARBA00022848"/>
    </source>
</evidence>
<dbReference type="Gene3D" id="1.10.630.10">
    <property type="entry name" value="Cytochrome P450"/>
    <property type="match status" value="1"/>
</dbReference>
<dbReference type="RefSeq" id="XP_062715197.1">
    <property type="nucleotide sequence ID" value="XM_062859213.1"/>
</dbReference>
<dbReference type="EnsemblMetazoa" id="AALFPA23_018387.R26984">
    <property type="protein sequence ID" value="AALFPA23_018387.P26984"/>
    <property type="gene ID" value="AALFPA23_018387"/>
</dbReference>
<evidence type="ECO:0008006" key="18">
    <source>
        <dbReference type="Google" id="ProtNLM"/>
    </source>
</evidence>
<dbReference type="PROSITE" id="PS00086">
    <property type="entry name" value="CYTOCHROME_P450"/>
    <property type="match status" value="1"/>
</dbReference>
<name>A0ABM1ZGZ1_AEDAL</name>
<evidence type="ECO:0000256" key="6">
    <source>
        <dbReference type="ARBA" id="ARBA00022617"/>
    </source>
</evidence>
<keyword evidence="7 14" id="KW-0479">Metal-binding</keyword>
<feature type="chain" id="PRO_5046573168" description="Cytochrome P450" evidence="15">
    <location>
        <begin position="18"/>
        <end position="519"/>
    </location>
</feature>
<keyword evidence="6 14" id="KW-0349">Heme</keyword>
<comment type="similarity">
    <text evidence="5 14">Belongs to the cytochrome P450 family.</text>
</comment>
<comment type="subcellular location">
    <subcellularLocation>
        <location evidence="4">Endoplasmic reticulum membrane</location>
        <topology evidence="4">Peripheral membrane protein</topology>
    </subcellularLocation>
    <subcellularLocation>
        <location evidence="3">Microsome membrane</location>
        <topology evidence="3">Peripheral membrane protein</topology>
    </subcellularLocation>
</comment>
<dbReference type="PRINTS" id="PR00463">
    <property type="entry name" value="EP450I"/>
</dbReference>
<dbReference type="SUPFAM" id="SSF48264">
    <property type="entry name" value="Cytochrome P450"/>
    <property type="match status" value="1"/>
</dbReference>
<dbReference type="InterPro" id="IPR002401">
    <property type="entry name" value="Cyt_P450_E_grp-I"/>
</dbReference>
<evidence type="ECO:0000313" key="17">
    <source>
        <dbReference type="Proteomes" id="UP000069940"/>
    </source>
</evidence>
<dbReference type="PRINTS" id="PR00385">
    <property type="entry name" value="P450"/>
</dbReference>
<reference evidence="17" key="1">
    <citation type="journal article" date="2015" name="Proc. Natl. Acad. Sci. U.S.A.">
        <title>Genome sequence of the Asian Tiger mosquito, Aedes albopictus, reveals insights into its biology, genetics, and evolution.</title>
        <authorList>
            <person name="Chen X.G."/>
            <person name="Jiang X."/>
            <person name="Gu J."/>
            <person name="Xu M."/>
            <person name="Wu Y."/>
            <person name="Deng Y."/>
            <person name="Zhang C."/>
            <person name="Bonizzoni M."/>
            <person name="Dermauw W."/>
            <person name="Vontas J."/>
            <person name="Armbruster P."/>
            <person name="Huang X."/>
            <person name="Yang Y."/>
            <person name="Zhang H."/>
            <person name="He W."/>
            <person name="Peng H."/>
            <person name="Liu Y."/>
            <person name="Wu K."/>
            <person name="Chen J."/>
            <person name="Lirakis M."/>
            <person name="Topalis P."/>
            <person name="Van Leeuwen T."/>
            <person name="Hall A.B."/>
            <person name="Jiang X."/>
            <person name="Thorpe C."/>
            <person name="Mueller R.L."/>
            <person name="Sun C."/>
            <person name="Waterhouse R.M."/>
            <person name="Yan G."/>
            <person name="Tu Z.J."/>
            <person name="Fang X."/>
            <person name="James A.A."/>
        </authorList>
    </citation>
    <scope>NUCLEOTIDE SEQUENCE [LARGE SCALE GENOMIC DNA]</scope>
    <source>
        <strain evidence="17">Foshan</strain>
    </source>
</reference>
<comment type="function">
    <text evidence="2">May be involved in the metabolism of insect hormones and in the breakdown of synthetic insecticides.</text>
</comment>
<evidence type="ECO:0000256" key="11">
    <source>
        <dbReference type="ARBA" id="ARBA00023004"/>
    </source>
</evidence>
<feature type="signal peptide" evidence="15">
    <location>
        <begin position="1"/>
        <end position="17"/>
    </location>
</feature>
<reference evidence="16" key="2">
    <citation type="submission" date="2025-05" db="UniProtKB">
        <authorList>
            <consortium name="EnsemblMetazoa"/>
        </authorList>
    </citation>
    <scope>IDENTIFICATION</scope>
    <source>
        <strain evidence="16">Foshan</strain>
    </source>
</reference>
<keyword evidence="10 14" id="KW-0560">Oxidoreductase</keyword>
<evidence type="ECO:0000256" key="10">
    <source>
        <dbReference type="ARBA" id="ARBA00023002"/>
    </source>
</evidence>
<evidence type="ECO:0000256" key="4">
    <source>
        <dbReference type="ARBA" id="ARBA00004406"/>
    </source>
</evidence>